<organism evidence="2">
    <name type="scientific">Streptomyces sp. R33</name>
    <dbReference type="NCBI Taxonomy" id="3238629"/>
    <lineage>
        <taxon>Bacteria</taxon>
        <taxon>Bacillati</taxon>
        <taxon>Actinomycetota</taxon>
        <taxon>Actinomycetes</taxon>
        <taxon>Kitasatosporales</taxon>
        <taxon>Streptomycetaceae</taxon>
        <taxon>Streptomyces</taxon>
    </lineage>
</organism>
<dbReference type="InterPro" id="IPR002645">
    <property type="entry name" value="STAS_dom"/>
</dbReference>
<feature type="domain" description="STAS" evidence="1">
    <location>
        <begin position="2"/>
        <end position="94"/>
    </location>
</feature>
<protein>
    <submittedName>
        <fullName evidence="2">STAS domain-containing protein</fullName>
    </submittedName>
</protein>
<dbReference type="EMBL" id="CP165727">
    <property type="protein sequence ID" value="XDV68190.1"/>
    <property type="molecule type" value="Genomic_DNA"/>
</dbReference>
<sequence>MINVDVQYCGSSVLVSADGELNEDAGEVLQHTLDHVTADERDLLLDLHGVPAMDADGLFHLLNLHRRAERLGLRVLVTGWQPQPQQRMAEVAGIPGARAATGERYALASFRRLLEERAQRARDQADFASGWLPRA</sequence>
<evidence type="ECO:0000313" key="2">
    <source>
        <dbReference type="EMBL" id="XDV68190.1"/>
    </source>
</evidence>
<dbReference type="RefSeq" id="WP_369779767.1">
    <property type="nucleotide sequence ID" value="NZ_CP165727.1"/>
</dbReference>
<dbReference type="Pfam" id="PF13466">
    <property type="entry name" value="STAS_2"/>
    <property type="match status" value="1"/>
</dbReference>
<dbReference type="AlphaFoldDB" id="A0AB39YDB2"/>
<dbReference type="InterPro" id="IPR036513">
    <property type="entry name" value="STAS_dom_sf"/>
</dbReference>
<dbReference type="PROSITE" id="PS50801">
    <property type="entry name" value="STAS"/>
    <property type="match status" value="1"/>
</dbReference>
<dbReference type="Gene3D" id="3.30.750.24">
    <property type="entry name" value="STAS domain"/>
    <property type="match status" value="1"/>
</dbReference>
<accession>A0AB39YDB2</accession>
<dbReference type="SUPFAM" id="SSF52091">
    <property type="entry name" value="SpoIIaa-like"/>
    <property type="match status" value="1"/>
</dbReference>
<gene>
    <name evidence="2" type="ORF">AB5J51_37300</name>
</gene>
<dbReference type="InterPro" id="IPR058548">
    <property type="entry name" value="MlaB-like_STAS"/>
</dbReference>
<evidence type="ECO:0000259" key="1">
    <source>
        <dbReference type="PROSITE" id="PS50801"/>
    </source>
</evidence>
<name>A0AB39YDB2_9ACTN</name>
<proteinExistence type="predicted"/>
<reference evidence="2" key="1">
    <citation type="submission" date="2024-08" db="EMBL/GenBank/DDBJ databases">
        <authorList>
            <person name="Yu S.T."/>
        </authorList>
    </citation>
    <scope>NUCLEOTIDE SEQUENCE</scope>
    <source>
        <strain evidence="2">R33</strain>
    </source>
</reference>